<accession>A0A5B8A1Q4</accession>
<sequence>MKYLSLIALTFLIYTQVFGQGNKGIINIKKEGKYLYRSEMASWLGSDIFTEKFKEQQENIGGYFSYPDNERTNCVFFSKDTVPKVIATISFDSTYNISKAIVDSKERVFLDSENDLYTIRRKALEIIRTDTLFKVYQNTRLNLIPIIQGDERKVYVLTGPQVSNVVIFGNDYKIDFNKFNEPTNRARIHNSIIPIEYKQDEQKGAVSMHSHLPETGEYITSTDICTLMLYEKFVKWKQHIVISKTYVSIWSCDDDQLLTLTKKAWEKIYINQKKRN</sequence>
<dbReference type="OrthoDB" id="1075024at2"/>
<protein>
    <submittedName>
        <fullName evidence="1">Uncharacterized protein</fullName>
    </submittedName>
</protein>
<dbReference type="RefSeq" id="WP_139516485.1">
    <property type="nucleotide sequence ID" value="NZ_CP040896.1"/>
</dbReference>
<dbReference type="Proteomes" id="UP000305398">
    <property type="component" value="Chromosome"/>
</dbReference>
<evidence type="ECO:0000313" key="1">
    <source>
        <dbReference type="EMBL" id="QDA61311.1"/>
    </source>
</evidence>
<keyword evidence="2" id="KW-1185">Reference proteome</keyword>
<name>A0A5B8A1Q4_9BACT</name>
<dbReference type="KEGG" id="hyj:FHG12_14955"/>
<proteinExistence type="predicted"/>
<dbReference type="AlphaFoldDB" id="A0A5B8A1Q4"/>
<dbReference type="EMBL" id="CP040896">
    <property type="protein sequence ID" value="QDA61311.1"/>
    <property type="molecule type" value="Genomic_DNA"/>
</dbReference>
<evidence type="ECO:0000313" key="2">
    <source>
        <dbReference type="Proteomes" id="UP000305398"/>
    </source>
</evidence>
<gene>
    <name evidence="1" type="ORF">FHG12_14955</name>
</gene>
<organism evidence="1 2">
    <name type="scientific">Hymenobacter jejuensis</name>
    <dbReference type="NCBI Taxonomy" id="2502781"/>
    <lineage>
        <taxon>Bacteria</taxon>
        <taxon>Pseudomonadati</taxon>
        <taxon>Bacteroidota</taxon>
        <taxon>Cytophagia</taxon>
        <taxon>Cytophagales</taxon>
        <taxon>Hymenobacteraceae</taxon>
        <taxon>Hymenobacter</taxon>
    </lineage>
</organism>
<reference evidence="1 2" key="1">
    <citation type="submission" date="2019-06" db="EMBL/GenBank/DDBJ databases">
        <authorList>
            <person name="Srinivasan S."/>
        </authorList>
    </citation>
    <scope>NUCLEOTIDE SEQUENCE [LARGE SCALE GENOMIC DNA]</scope>
    <source>
        <strain evidence="1 2">17J68-5</strain>
    </source>
</reference>